<name>A0A0X3V4R0_9ACTN</name>
<organism evidence="1 2">
    <name type="scientific">Actinoplanes awajinensis subsp. mycoplanecinus</name>
    <dbReference type="NCBI Taxonomy" id="135947"/>
    <lineage>
        <taxon>Bacteria</taxon>
        <taxon>Bacillati</taxon>
        <taxon>Actinomycetota</taxon>
        <taxon>Actinomycetes</taxon>
        <taxon>Micromonosporales</taxon>
        <taxon>Micromonosporaceae</taxon>
        <taxon>Actinoplanes</taxon>
    </lineage>
</organism>
<dbReference type="OrthoDB" id="4339122at2"/>
<dbReference type="AlphaFoldDB" id="A0A0X3V4R0"/>
<protein>
    <recommendedName>
        <fullName evidence="3">G domain-containing protein</fullName>
    </recommendedName>
</protein>
<dbReference type="InterPro" id="IPR027417">
    <property type="entry name" value="P-loop_NTPase"/>
</dbReference>
<evidence type="ECO:0000313" key="2">
    <source>
        <dbReference type="Proteomes" id="UP000053244"/>
    </source>
</evidence>
<dbReference type="CDD" id="cd00882">
    <property type="entry name" value="Ras_like_GTPase"/>
    <property type="match status" value="1"/>
</dbReference>
<sequence>MVDIEAVRDWLGRLPGGSLAGRYAGDWDAFARHDRPVLTLFGSYDTGKSSLLRRLLVDAGVEVPGWLTISARHETFEVNDAEVGGCTVRDTPGFAVGASDMRAQNNARRARAAVGLTDVGIAVLTPQLATAERDLLQQLVARGWPAGTMWFVISRFDEAGADPEYDLAAYRDLAARKVGELREMFALDERVPVFVVAQDPFQSAGPDTGLDRDTWDEFRGWDGMGALADAVAAVSPSALPGWRQAAGQRYWSVVLDDTVTELRRQLADYTAQAEVAAGGVARRDGWQSELDTLDRAAHAGLDGLIEEVMRRSWASGAGAAELQAEIQRTLDEWFTKHDVRLQRLRQSIRKAKERERARPSWAGFASLAATLRAEPEPGAAPAGTGGVAGHLEQVGTMLIGALKAVNDVSATGRKTRVVTVAQGWGRHVGTAEAVLPLAVYLAKVVDDRRAGQARQSQDRAAIEQRQQVVDEATRHARDAWQPFVDAVRDEIVAETADQVDLDASLRELVGQLQQAVAEGEGLR</sequence>
<dbReference type="SUPFAM" id="SSF52540">
    <property type="entry name" value="P-loop containing nucleoside triphosphate hydrolases"/>
    <property type="match status" value="1"/>
</dbReference>
<gene>
    <name evidence="1" type="ORF">ADL15_08865</name>
</gene>
<dbReference type="EMBL" id="LLZH01000042">
    <property type="protein sequence ID" value="KUL39654.1"/>
    <property type="molecule type" value="Genomic_DNA"/>
</dbReference>
<accession>A0A0X3V4R0</accession>
<dbReference type="Proteomes" id="UP000053244">
    <property type="component" value="Unassembled WGS sequence"/>
</dbReference>
<reference evidence="1 2" key="1">
    <citation type="submission" date="2015-10" db="EMBL/GenBank/DDBJ databases">
        <authorList>
            <person name="Gilbert D.G."/>
        </authorList>
    </citation>
    <scope>NUCLEOTIDE SEQUENCE [LARGE SCALE GENOMIC DNA]</scope>
    <source>
        <strain evidence="1 2">NRRL B-16712</strain>
    </source>
</reference>
<comment type="caution">
    <text evidence="1">The sequence shown here is derived from an EMBL/GenBank/DDBJ whole genome shotgun (WGS) entry which is preliminary data.</text>
</comment>
<evidence type="ECO:0000313" key="1">
    <source>
        <dbReference type="EMBL" id="KUL39654.1"/>
    </source>
</evidence>
<evidence type="ECO:0008006" key="3">
    <source>
        <dbReference type="Google" id="ProtNLM"/>
    </source>
</evidence>
<dbReference type="RefSeq" id="WP_067686975.1">
    <property type="nucleotide sequence ID" value="NZ_LLZH01000042.1"/>
</dbReference>
<dbReference type="Gene3D" id="3.40.50.300">
    <property type="entry name" value="P-loop containing nucleotide triphosphate hydrolases"/>
    <property type="match status" value="1"/>
</dbReference>
<proteinExistence type="predicted"/>
<keyword evidence="2" id="KW-1185">Reference proteome</keyword>